<evidence type="ECO:0008006" key="3">
    <source>
        <dbReference type="Google" id="ProtNLM"/>
    </source>
</evidence>
<reference evidence="1" key="1">
    <citation type="journal article" date="2014" name="Int. J. Syst. Evol. Microbiol.">
        <title>Complete genome sequence of Corynebacterium casei LMG S-19264T (=DSM 44701T), isolated from a smear-ripened cheese.</title>
        <authorList>
            <consortium name="US DOE Joint Genome Institute (JGI-PGF)"/>
            <person name="Walter F."/>
            <person name="Albersmeier A."/>
            <person name="Kalinowski J."/>
            <person name="Ruckert C."/>
        </authorList>
    </citation>
    <scope>NUCLEOTIDE SEQUENCE</scope>
    <source>
        <strain evidence="1">JCM 10088</strain>
    </source>
</reference>
<organism evidence="1 2">
    <name type="scientific">Thermocladium modestius</name>
    <dbReference type="NCBI Taxonomy" id="62609"/>
    <lineage>
        <taxon>Archaea</taxon>
        <taxon>Thermoproteota</taxon>
        <taxon>Thermoprotei</taxon>
        <taxon>Thermoproteales</taxon>
        <taxon>Thermoproteaceae</taxon>
        <taxon>Thermocladium</taxon>
    </lineage>
</organism>
<evidence type="ECO:0000313" key="1">
    <source>
        <dbReference type="EMBL" id="GGP19513.1"/>
    </source>
</evidence>
<keyword evidence="2" id="KW-1185">Reference proteome</keyword>
<protein>
    <recommendedName>
        <fullName evidence="3">DUF4435 domain-containing protein</fullName>
    </recommendedName>
</protein>
<dbReference type="RefSeq" id="WP_188595739.1">
    <property type="nucleotide sequence ID" value="NZ_BMNL01000001.1"/>
</dbReference>
<sequence>MVNGGRKRMFIMEGKSDVMFLLGLMGVKETKKRKVNEFKYECYAVDGGTYVCNGNGKDQACKMAEELLEEGGSMDIHVVLDGDAANLKCGDADMHHLNHLNLDELVFDLVETMLHGHCDDEFTVNLLNAERSNKDSKKKAYLAMYLAWKFREKLGIGNAKYWTDISSFYHCLGSISSELIPELDKGLDNVINLLRD</sequence>
<gene>
    <name evidence="1" type="ORF">GCM10007981_03500</name>
</gene>
<dbReference type="EMBL" id="BMNL01000001">
    <property type="protein sequence ID" value="GGP19513.1"/>
    <property type="molecule type" value="Genomic_DNA"/>
</dbReference>
<dbReference type="OrthoDB" id="46202at2157"/>
<dbReference type="AlphaFoldDB" id="A0A830GSE7"/>
<reference evidence="1" key="2">
    <citation type="submission" date="2020-09" db="EMBL/GenBank/DDBJ databases">
        <authorList>
            <person name="Sun Q."/>
            <person name="Ohkuma M."/>
        </authorList>
    </citation>
    <scope>NUCLEOTIDE SEQUENCE</scope>
    <source>
        <strain evidence="1">JCM 10088</strain>
    </source>
</reference>
<comment type="caution">
    <text evidence="1">The sequence shown here is derived from an EMBL/GenBank/DDBJ whole genome shotgun (WGS) entry which is preliminary data.</text>
</comment>
<proteinExistence type="predicted"/>
<name>A0A830GSE7_9CREN</name>
<dbReference type="Proteomes" id="UP000610960">
    <property type="component" value="Unassembled WGS sequence"/>
</dbReference>
<accession>A0A830GSE7</accession>
<evidence type="ECO:0000313" key="2">
    <source>
        <dbReference type="Proteomes" id="UP000610960"/>
    </source>
</evidence>